<reference evidence="3 4" key="1">
    <citation type="submission" date="2015-02" db="EMBL/GenBank/DDBJ databases">
        <title>Draft genome sequence of Kitasatospora griseola MF730-N6, a bafilomycin, terpentecin and satosporin producer.</title>
        <authorList>
            <person name="Arens J.C."/>
            <person name="Haltli B."/>
            <person name="Kerr R.G."/>
        </authorList>
    </citation>
    <scope>NUCLEOTIDE SEQUENCE [LARGE SCALE GENOMIC DNA]</scope>
    <source>
        <strain evidence="3 4">MF730-N6</strain>
    </source>
</reference>
<dbReference type="Gene3D" id="3.30.40.10">
    <property type="entry name" value="Zinc/RING finger domain, C3HC4 (zinc finger)"/>
    <property type="match status" value="1"/>
</dbReference>
<evidence type="ECO:0000313" key="3">
    <source>
        <dbReference type="EMBL" id="KIQ65436.1"/>
    </source>
</evidence>
<dbReference type="PATRIC" id="fig|2064.6.peg.3477"/>
<evidence type="ECO:0000313" key="4">
    <source>
        <dbReference type="Proteomes" id="UP000032066"/>
    </source>
</evidence>
<dbReference type="STRING" id="2064.TR51_16215"/>
<dbReference type="GO" id="GO:0008270">
    <property type="term" value="F:zinc ion binding"/>
    <property type="evidence" value="ECO:0007669"/>
    <property type="project" value="InterPro"/>
</dbReference>
<dbReference type="Pfam" id="PF02148">
    <property type="entry name" value="zf-UBP"/>
    <property type="match status" value="1"/>
</dbReference>
<comment type="caution">
    <text evidence="3">The sequence shown here is derived from an EMBL/GenBank/DDBJ whole genome shotgun (WGS) entry which is preliminary data.</text>
</comment>
<dbReference type="AlphaFoldDB" id="A0A0D0P1F4"/>
<gene>
    <name evidence="3" type="ORF">TR51_16215</name>
</gene>
<feature type="domain" description="UBP-type" evidence="2">
    <location>
        <begin position="21"/>
        <end position="88"/>
    </location>
</feature>
<dbReference type="EMBL" id="JXZB01000002">
    <property type="protein sequence ID" value="KIQ65436.1"/>
    <property type="molecule type" value="Genomic_DNA"/>
</dbReference>
<sequence>MSDDTTIPGIDPKVPPSGDGCMECLAGEGQGWWFHLRRCAACGHIGCCDSSPSQHASAHARSAGHPFLTSFEPGEDWFWNTETEQFYEGPPLAGPSAHPVTQPTPGPAGHVPIDWQQRLR</sequence>
<accession>A0A0D0P1F4</accession>
<dbReference type="Proteomes" id="UP000032066">
    <property type="component" value="Unassembled WGS sequence"/>
</dbReference>
<proteinExistence type="predicted"/>
<dbReference type="OrthoDB" id="120315at2"/>
<keyword evidence="4" id="KW-1185">Reference proteome</keyword>
<evidence type="ECO:0000256" key="1">
    <source>
        <dbReference type="SAM" id="MobiDB-lite"/>
    </source>
</evidence>
<feature type="region of interest" description="Disordered" evidence="1">
    <location>
        <begin position="88"/>
        <end position="120"/>
    </location>
</feature>
<dbReference type="InterPro" id="IPR001607">
    <property type="entry name" value="Znf_UBP"/>
</dbReference>
<dbReference type="SUPFAM" id="SSF57850">
    <property type="entry name" value="RING/U-box"/>
    <property type="match status" value="1"/>
</dbReference>
<dbReference type="InterPro" id="IPR013083">
    <property type="entry name" value="Znf_RING/FYVE/PHD"/>
</dbReference>
<name>A0A0D0P1F4_KITGR</name>
<evidence type="ECO:0000259" key="2">
    <source>
        <dbReference type="Pfam" id="PF02148"/>
    </source>
</evidence>
<organism evidence="3 4">
    <name type="scientific">Kitasatospora griseola</name>
    <name type="common">Streptomyces griseolosporeus</name>
    <dbReference type="NCBI Taxonomy" id="2064"/>
    <lineage>
        <taxon>Bacteria</taxon>
        <taxon>Bacillati</taxon>
        <taxon>Actinomycetota</taxon>
        <taxon>Actinomycetes</taxon>
        <taxon>Kitasatosporales</taxon>
        <taxon>Streptomycetaceae</taxon>
        <taxon>Kitasatospora</taxon>
    </lineage>
</organism>
<dbReference type="RefSeq" id="WP_043911705.1">
    <property type="nucleotide sequence ID" value="NZ_BMRI01000026.1"/>
</dbReference>
<protein>
    <submittedName>
        <fullName evidence="3">UBP-type zinc finger protein</fullName>
    </submittedName>
</protein>